<name>A0A0F5HR99_BACTR</name>
<feature type="domain" description="Ribosomal protein eL8/eL30/eS12/Gadd45" evidence="1">
    <location>
        <begin position="4"/>
        <end position="82"/>
    </location>
</feature>
<dbReference type="AlphaFoldDB" id="A0A0F5HR99"/>
<dbReference type="STRING" id="1221996.QY95_03686"/>
<evidence type="ECO:0000313" key="3">
    <source>
        <dbReference type="Proteomes" id="UP000031563"/>
    </source>
</evidence>
<proteinExistence type="predicted"/>
<accession>A0A0F5HP80</accession>
<dbReference type="RefSeq" id="WP_039234387.1">
    <property type="nucleotide sequence ID" value="NZ_JWIQ02000041.1"/>
</dbReference>
<dbReference type="EMBL" id="JWIR02000078">
    <property type="protein sequence ID" value="KKB34860.1"/>
    <property type="molecule type" value="Genomic_DNA"/>
</dbReference>
<sequence>MSYEKVAKARKLAIGTRQTVKALERNQAFEVTIAADANPLIAQKVERLAKQKAVPLTYVDSMYELGKTCGIDVKAVAVAIINE</sequence>
<keyword evidence="3" id="KW-1185">Reference proteome</keyword>
<dbReference type="InterPro" id="IPR029064">
    <property type="entry name" value="Ribosomal_eL30-like_sf"/>
</dbReference>
<dbReference type="InterPro" id="IPR004038">
    <property type="entry name" value="Ribosomal_eL8/eL30/eS12/Gad45"/>
</dbReference>
<dbReference type="Gene3D" id="3.30.1330.30">
    <property type="match status" value="1"/>
</dbReference>
<dbReference type="PRINTS" id="PR00884">
    <property type="entry name" value="RIBOSOMALHS6"/>
</dbReference>
<organism evidence="2 3">
    <name type="scientific">Bacillus thermotolerans</name>
    <name type="common">Quasibacillus thermotolerans</name>
    <dbReference type="NCBI Taxonomy" id="1221996"/>
    <lineage>
        <taxon>Bacteria</taxon>
        <taxon>Bacillati</taxon>
        <taxon>Bacillota</taxon>
        <taxon>Bacilli</taxon>
        <taxon>Bacillales</taxon>
        <taxon>Bacillaceae</taxon>
        <taxon>Bacillus</taxon>
    </lineage>
</organism>
<protein>
    <submittedName>
        <fullName evidence="2">Firmicutes ribosomal L7Ae family protein</fullName>
    </submittedName>
</protein>
<reference evidence="2" key="1">
    <citation type="submission" date="2015-02" db="EMBL/GenBank/DDBJ databases">
        <title>Genome Assembly of Bacillaceae bacterium MTCC 8252.</title>
        <authorList>
            <person name="Verma A."/>
            <person name="Khatri I."/>
            <person name="Mual P."/>
            <person name="Subramanian S."/>
            <person name="Krishnamurthi S."/>
        </authorList>
    </citation>
    <scope>NUCLEOTIDE SEQUENCE [LARGE SCALE GENOMIC DNA]</scope>
    <source>
        <strain evidence="2">MTCC 8252</strain>
    </source>
</reference>
<dbReference type="Pfam" id="PF01248">
    <property type="entry name" value="Ribosomal_L7Ae"/>
    <property type="match status" value="1"/>
</dbReference>
<dbReference type="OrthoDB" id="2353623at2"/>
<evidence type="ECO:0000259" key="1">
    <source>
        <dbReference type="Pfam" id="PF01248"/>
    </source>
</evidence>
<gene>
    <name evidence="2" type="ORF">QY95_03686</name>
</gene>
<dbReference type="Proteomes" id="UP000031563">
    <property type="component" value="Unassembled WGS sequence"/>
</dbReference>
<evidence type="ECO:0000313" key="2">
    <source>
        <dbReference type="EMBL" id="KKB34860.1"/>
    </source>
</evidence>
<comment type="caution">
    <text evidence="2">The sequence shown here is derived from an EMBL/GenBank/DDBJ whole genome shotgun (WGS) entry which is preliminary data.</text>
</comment>
<dbReference type="SUPFAM" id="SSF55315">
    <property type="entry name" value="L30e-like"/>
    <property type="match status" value="1"/>
</dbReference>
<accession>A0A0F5HR99</accession>